<evidence type="ECO:0000313" key="2">
    <source>
        <dbReference type="EMBL" id="KAB3571497.1"/>
    </source>
</evidence>
<evidence type="ECO:0000259" key="1">
    <source>
        <dbReference type="Pfam" id="PF02463"/>
    </source>
</evidence>
<feature type="domain" description="RecF/RecN/SMC N-terminal" evidence="1">
    <location>
        <begin position="3"/>
        <end position="292"/>
    </location>
</feature>
<dbReference type="InterPro" id="IPR027417">
    <property type="entry name" value="P-loop_NTPase"/>
</dbReference>
<dbReference type="Gene3D" id="3.40.50.300">
    <property type="entry name" value="P-loop containing nucleotide triphosphate hydrolases"/>
    <property type="match status" value="1"/>
</dbReference>
<proteinExistence type="predicted"/>
<dbReference type="Proteomes" id="UP000433382">
    <property type="component" value="Unassembled WGS sequence"/>
</dbReference>
<organism evidence="2 3">
    <name type="scientific">Phocaeicola vulgatus</name>
    <name type="common">Bacteroides vulgatus</name>
    <dbReference type="NCBI Taxonomy" id="821"/>
    <lineage>
        <taxon>Bacteria</taxon>
        <taxon>Pseudomonadati</taxon>
        <taxon>Bacteroidota</taxon>
        <taxon>Bacteroidia</taxon>
        <taxon>Bacteroidales</taxon>
        <taxon>Bacteroidaceae</taxon>
        <taxon>Phocaeicola</taxon>
    </lineage>
</organism>
<dbReference type="EMBL" id="WCZM01000012">
    <property type="protein sequence ID" value="KAB3571497.1"/>
    <property type="molecule type" value="Genomic_DNA"/>
</dbReference>
<dbReference type="InterPro" id="IPR003395">
    <property type="entry name" value="RecF/RecN/SMC_N"/>
</dbReference>
<evidence type="ECO:0000313" key="3">
    <source>
        <dbReference type="Proteomes" id="UP000433382"/>
    </source>
</evidence>
<gene>
    <name evidence="2" type="ORF">GAY01_09560</name>
</gene>
<dbReference type="InterPro" id="IPR051396">
    <property type="entry name" value="Bact_Antivir_Def_Nuclease"/>
</dbReference>
<dbReference type="PANTHER" id="PTHR43581">
    <property type="entry name" value="ATP/GTP PHOSPHATASE"/>
    <property type="match status" value="1"/>
</dbReference>
<dbReference type="Pfam" id="PF02463">
    <property type="entry name" value="SMC_N"/>
    <property type="match status" value="1"/>
</dbReference>
<dbReference type="AlphaFoldDB" id="A0A6I0GDQ3"/>
<name>A0A6I0GDQ3_PHOVU</name>
<protein>
    <submittedName>
        <fullName evidence="2">AAA family ATPase</fullName>
    </submittedName>
</protein>
<sequence length="537" mass="60651">MKIQEVHLNKFKRFTDLTIKDIPESVKLVVLVGPNGCGKTSIFEAFNHWYKYKGYRSWNSSDVDYFVKSGDVQDVKSSTWYDGRVTINAYDEALNSADNIKGCFYFRTAHRNEPDFTTQTLSKQNDPKNNFKFNTLMTTDASVSENCQRLVSHTLSGVFSAANEDKTVKSLKQELIGKIAESLSRVFDDLQLSSIGEPLVNGSFYFTKGRSLNFHYKNLSAGEKSAFDIILDLVIKGEYFDNTVYCIDEPEAHMHTALQAKLLAEMYNLINDQSQLWLATHSIGMLQQAKELESQHPGSVVFLDFSNIDFDEKTTITPTTIDKTIWNKFVELAFGDFAKLIAPERIVFCEGDVKGRKYKDFDAQIYSKIFSSKYPTTSFVSIGSCLDIENPNNISMKIISQVMQNSEIIKFVDRDDKSTEEVAECTAKGIKVLNRRHVESYILDDEIITKLCNAVGKPDKIAECITAKTEKIAASTARGNAADDIKSASGEIYVELKRILNMTKCGNTKDAFFRDTLAPLITEDTSVYKELEREIFS</sequence>
<dbReference type="SUPFAM" id="SSF52540">
    <property type="entry name" value="P-loop containing nucleoside triphosphate hydrolases"/>
    <property type="match status" value="1"/>
</dbReference>
<comment type="caution">
    <text evidence="2">The sequence shown here is derived from an EMBL/GenBank/DDBJ whole genome shotgun (WGS) entry which is preliminary data.</text>
</comment>
<accession>A0A6I0GDQ3</accession>
<reference evidence="2 3" key="1">
    <citation type="journal article" date="2019" name="Nat. Med.">
        <title>A library of human gut bacterial isolates paired with longitudinal multiomics data enables mechanistic microbiome research.</title>
        <authorList>
            <person name="Poyet M."/>
            <person name="Groussin M."/>
            <person name="Gibbons S.M."/>
            <person name="Avila-Pacheco J."/>
            <person name="Jiang X."/>
            <person name="Kearney S.M."/>
            <person name="Perrotta A.R."/>
            <person name="Berdy B."/>
            <person name="Zhao S."/>
            <person name="Lieberman T.D."/>
            <person name="Swanson P.K."/>
            <person name="Smith M."/>
            <person name="Roesemann S."/>
            <person name="Alexander J.E."/>
            <person name="Rich S.A."/>
            <person name="Livny J."/>
            <person name="Vlamakis H."/>
            <person name="Clish C."/>
            <person name="Bullock K."/>
            <person name="Deik A."/>
            <person name="Scott J."/>
            <person name="Pierce K.A."/>
            <person name="Xavier R.J."/>
            <person name="Alm E.J."/>
        </authorList>
    </citation>
    <scope>NUCLEOTIDE SEQUENCE [LARGE SCALE GENOMIC DNA]</scope>
    <source>
        <strain evidence="2 3">BIOML-A73</strain>
    </source>
</reference>
<dbReference type="PANTHER" id="PTHR43581:SF4">
    <property type="entry name" value="ATP_GTP PHOSPHATASE"/>
    <property type="match status" value="1"/>
</dbReference>